<dbReference type="Pfam" id="PF01336">
    <property type="entry name" value="tRNA_anti-codon"/>
    <property type="match status" value="1"/>
</dbReference>
<dbReference type="InterPro" id="IPR004365">
    <property type="entry name" value="NA-bd_OB_tRNA"/>
</dbReference>
<evidence type="ECO:0000256" key="1">
    <source>
        <dbReference type="ARBA" id="ARBA00006303"/>
    </source>
</evidence>
<dbReference type="Proteomes" id="UP000217033">
    <property type="component" value="Unassembled WGS sequence"/>
</dbReference>
<evidence type="ECO:0000259" key="9">
    <source>
        <dbReference type="PROSITE" id="PS50862"/>
    </source>
</evidence>
<evidence type="ECO:0000256" key="8">
    <source>
        <dbReference type="HAMAP-Rule" id="MF_00044"/>
    </source>
</evidence>
<proteinExistence type="inferred from homology"/>
<dbReference type="InterPro" id="IPR002312">
    <property type="entry name" value="Asp/Asn-tRNA-synth_IIb"/>
</dbReference>
<dbReference type="CDD" id="cd04317">
    <property type="entry name" value="EcAspRS_like_N"/>
    <property type="match status" value="1"/>
</dbReference>
<name>A0ABX4H5D0_9BACT</name>
<reference evidence="10" key="1">
    <citation type="submission" date="2017-08" db="EMBL/GenBank/DDBJ databases">
        <authorList>
            <person name="Alvarez-Ponce D."/>
            <person name="Weitzman C.L."/>
            <person name="Tillett R.L."/>
            <person name="Sandmeier F.C."/>
            <person name="Tracy C.R."/>
        </authorList>
    </citation>
    <scope>NUCLEOTIDE SEQUENCE [LARGE SCALE GENOMIC DNA]</scope>
    <source>
        <strain evidence="10">PS6</strain>
    </source>
</reference>
<protein>
    <recommendedName>
        <fullName evidence="8">Aspartate--tRNA ligase</fullName>
        <ecNumber evidence="8">6.1.1.12</ecNumber>
    </recommendedName>
    <alternativeName>
        <fullName evidence="8">Aspartyl-tRNA synthetase</fullName>
        <shortName evidence="8">AspRS</shortName>
    </alternativeName>
</protein>
<dbReference type="GO" id="GO:0016874">
    <property type="term" value="F:ligase activity"/>
    <property type="evidence" value="ECO:0007669"/>
    <property type="project" value="UniProtKB-KW"/>
</dbReference>
<comment type="caution">
    <text evidence="8">Lacks conserved residue(s) required for the propagation of feature annotation.</text>
</comment>
<feature type="region of interest" description="Aspartate" evidence="8">
    <location>
        <begin position="189"/>
        <end position="192"/>
    </location>
</feature>
<dbReference type="SUPFAM" id="SSF55261">
    <property type="entry name" value="GAD domain-like"/>
    <property type="match status" value="1"/>
</dbReference>
<feature type="binding site" evidence="8">
    <location>
        <position position="431"/>
    </location>
    <ligand>
        <name>L-aspartate</name>
        <dbReference type="ChEBI" id="CHEBI:29991"/>
    </ligand>
</feature>
<evidence type="ECO:0000256" key="7">
    <source>
        <dbReference type="ARBA" id="ARBA00023146"/>
    </source>
</evidence>
<feature type="binding site" evidence="8">
    <location>
        <begin position="517"/>
        <end position="520"/>
    </location>
    <ligand>
        <name>ATP</name>
        <dbReference type="ChEBI" id="CHEBI:30616"/>
    </ligand>
</feature>
<feature type="binding site" evidence="8">
    <location>
        <position position="465"/>
    </location>
    <ligand>
        <name>ATP</name>
        <dbReference type="ChEBI" id="CHEBI:30616"/>
    </ligand>
</feature>
<dbReference type="EC" id="6.1.1.12" evidence="8"/>
<dbReference type="EMBL" id="NQMN01000001">
    <property type="protein sequence ID" value="PAF55096.1"/>
    <property type="molecule type" value="Genomic_DNA"/>
</dbReference>
<keyword evidence="6 8" id="KW-0648">Protein biosynthesis</keyword>
<evidence type="ECO:0000256" key="4">
    <source>
        <dbReference type="ARBA" id="ARBA00022741"/>
    </source>
</evidence>
<dbReference type="PROSITE" id="PS50862">
    <property type="entry name" value="AA_TRNA_LIGASE_II"/>
    <property type="match status" value="1"/>
</dbReference>
<evidence type="ECO:0000313" key="11">
    <source>
        <dbReference type="Proteomes" id="UP000217033"/>
    </source>
</evidence>
<evidence type="ECO:0000256" key="3">
    <source>
        <dbReference type="ARBA" id="ARBA00022598"/>
    </source>
</evidence>
<keyword evidence="3 8" id="KW-0436">Ligase</keyword>
<comment type="subunit">
    <text evidence="2 8">Homodimer.</text>
</comment>
<comment type="subcellular location">
    <subcellularLocation>
        <location evidence="8">Cytoplasm</location>
    </subcellularLocation>
</comment>
<evidence type="ECO:0000313" key="10">
    <source>
        <dbReference type="EMBL" id="PAF55096.1"/>
    </source>
</evidence>
<feature type="domain" description="Aminoacyl-transfer RNA synthetases class-II family profile" evidence="9">
    <location>
        <begin position="139"/>
        <end position="538"/>
    </location>
</feature>
<dbReference type="HAMAP" id="MF_00044">
    <property type="entry name" value="Asp_tRNA_synth_type1"/>
    <property type="match status" value="1"/>
</dbReference>
<dbReference type="InterPro" id="IPR006195">
    <property type="entry name" value="aa-tRNA-synth_II"/>
</dbReference>
<keyword evidence="5 8" id="KW-0067">ATP-binding</keyword>
<dbReference type="Gene3D" id="2.40.50.140">
    <property type="entry name" value="Nucleic acid-binding proteins"/>
    <property type="match status" value="1"/>
</dbReference>
<keyword evidence="4 8" id="KW-0547">Nucleotide-binding</keyword>
<organism evidence="10 11">
    <name type="scientific">Mycoplasmopsis agassizii</name>
    <dbReference type="NCBI Taxonomy" id="33922"/>
    <lineage>
        <taxon>Bacteria</taxon>
        <taxon>Bacillati</taxon>
        <taxon>Mycoplasmatota</taxon>
        <taxon>Mycoplasmoidales</taxon>
        <taxon>Metamycoplasmataceae</taxon>
        <taxon>Mycoplasmopsis</taxon>
    </lineage>
</organism>
<gene>
    <name evidence="8" type="primary">aspS</name>
    <name evidence="10" type="ORF">CJF60_00185</name>
</gene>
<dbReference type="SUPFAM" id="SSF50249">
    <property type="entry name" value="Nucleic acid-binding proteins"/>
    <property type="match status" value="1"/>
</dbReference>
<feature type="binding site" evidence="8">
    <location>
        <position position="211"/>
    </location>
    <ligand>
        <name>L-aspartate</name>
        <dbReference type="ChEBI" id="CHEBI:29991"/>
    </ligand>
</feature>
<dbReference type="PANTHER" id="PTHR22594">
    <property type="entry name" value="ASPARTYL/LYSYL-TRNA SYNTHETASE"/>
    <property type="match status" value="1"/>
</dbReference>
<dbReference type="InterPro" id="IPR004524">
    <property type="entry name" value="Asp-tRNA-ligase_1"/>
</dbReference>
<evidence type="ECO:0000256" key="2">
    <source>
        <dbReference type="ARBA" id="ARBA00011738"/>
    </source>
</evidence>
<dbReference type="PANTHER" id="PTHR22594:SF5">
    <property type="entry name" value="ASPARTATE--TRNA LIGASE, MITOCHONDRIAL"/>
    <property type="match status" value="1"/>
</dbReference>
<dbReference type="InterPro" id="IPR045864">
    <property type="entry name" value="aa-tRNA-synth_II/BPL/LPL"/>
</dbReference>
<keyword evidence="8" id="KW-0963">Cytoplasm</keyword>
<dbReference type="InterPro" id="IPR012340">
    <property type="entry name" value="NA-bd_OB-fold"/>
</dbReference>
<sequence>MKMKKINNGEINESFLEKEIEVYGWVQQHRNFGKLTFIDLRDESGIIQIVVNDLEQKISNESVIKVTGILKNRKDVNEKIKTGKFEIIASELEVLNYAQELPFVIDDNNHVKEELSGKYRYLELRKPKSHDILVKRFHMIKAMRNKLEEKGFIEIETPILAKSTPEGARDFLVATRKAGHFYSLPQSPQLFKQLLMSSGFEKYYQVARVFRDEDGRKDRQPEFSQLDIEMSFQSPEILQAIVEETVQAGFKAVGIDIKIPFQRMDYDHAIKYYGSDKPDLRFKYLIEDASMFFTNSEFNIISKKQNIKLIASDHLITKKDHKFLEQVVKKNGANILWYFNVENGDLKDTNFAKKDLESVNKIIKHYQASTKSFLIVAEDNYEKTQQALGAVRNELNLLFKLSSDDKYKFTWIVNWPLFEYDEKTDTYGPAHHAFTMYDKDTLVNGELDFVKTRARAYDLVLNGFEAAGGSERIYSYDIQRKIFEKIGLTDEQIENQFGFFINSFKYGLPPHCGIAFGLERMIMIATKSESIRDVIAFPKNSKAQDLLTGSPSEVTKEQLDEVFLEIKSK</sequence>
<evidence type="ECO:0000256" key="6">
    <source>
        <dbReference type="ARBA" id="ARBA00022917"/>
    </source>
</evidence>
<evidence type="ECO:0000256" key="5">
    <source>
        <dbReference type="ARBA" id="ARBA00022840"/>
    </source>
</evidence>
<dbReference type="NCBIfam" id="NF001750">
    <property type="entry name" value="PRK00476.1"/>
    <property type="match status" value="1"/>
</dbReference>
<dbReference type="InterPro" id="IPR047089">
    <property type="entry name" value="Asp-tRNA-ligase_1_N"/>
</dbReference>
<dbReference type="Gene3D" id="3.30.1360.30">
    <property type="entry name" value="GAD-like domain"/>
    <property type="match status" value="1"/>
</dbReference>
<dbReference type="Pfam" id="PF00152">
    <property type="entry name" value="tRNA-synt_2"/>
    <property type="match status" value="1"/>
</dbReference>
<dbReference type="SUPFAM" id="SSF55681">
    <property type="entry name" value="Class II aaRS and biotin synthetases"/>
    <property type="match status" value="1"/>
</dbReference>
<feature type="binding site" evidence="8">
    <location>
        <position position="472"/>
    </location>
    <ligand>
        <name>L-aspartate</name>
        <dbReference type="ChEBI" id="CHEBI:29991"/>
    </ligand>
</feature>
<dbReference type="InterPro" id="IPR004115">
    <property type="entry name" value="GAD-like_sf"/>
</dbReference>
<comment type="function">
    <text evidence="8">Catalyzes the attachment of L-aspartate to tRNA(Asp) in a two-step reaction: L-aspartate is first activated by ATP to form Asp-AMP and then transferred to the acceptor end of tRNA(Asp).</text>
</comment>
<feature type="binding site" evidence="8">
    <location>
        <position position="166"/>
    </location>
    <ligand>
        <name>L-aspartate</name>
        <dbReference type="ChEBI" id="CHEBI:29991"/>
    </ligand>
</feature>
<accession>A0ABX4H5D0</accession>
<keyword evidence="11" id="KW-1185">Reference proteome</keyword>
<feature type="binding site" evidence="8">
    <location>
        <begin position="211"/>
        <end position="213"/>
    </location>
    <ligand>
        <name>ATP</name>
        <dbReference type="ChEBI" id="CHEBI:30616"/>
    </ligand>
</feature>
<feature type="binding site" evidence="8">
    <location>
        <position position="220"/>
    </location>
    <ligand>
        <name>ATP</name>
        <dbReference type="ChEBI" id="CHEBI:30616"/>
    </ligand>
</feature>
<dbReference type="PRINTS" id="PR01042">
    <property type="entry name" value="TRNASYNTHASP"/>
</dbReference>
<comment type="similarity">
    <text evidence="1 8">Belongs to the class-II aminoacyl-tRNA synthetase family. Type 1 subfamily.</text>
</comment>
<dbReference type="InterPro" id="IPR004364">
    <property type="entry name" value="Aa-tRNA-synt_II"/>
</dbReference>
<keyword evidence="7 8" id="KW-0030">Aminoacyl-tRNA synthetase</keyword>
<dbReference type="Gene3D" id="3.30.930.10">
    <property type="entry name" value="Bira Bifunctional Protein, Domain 2"/>
    <property type="match status" value="1"/>
</dbReference>
<dbReference type="NCBIfam" id="TIGR00459">
    <property type="entry name" value="aspS_bact"/>
    <property type="match status" value="1"/>
</dbReference>
<comment type="catalytic activity">
    <reaction evidence="8">
        <text>tRNA(Asp) + L-aspartate + ATP = L-aspartyl-tRNA(Asp) + AMP + diphosphate</text>
        <dbReference type="Rhea" id="RHEA:19649"/>
        <dbReference type="Rhea" id="RHEA-COMP:9660"/>
        <dbReference type="Rhea" id="RHEA-COMP:9678"/>
        <dbReference type="ChEBI" id="CHEBI:29991"/>
        <dbReference type="ChEBI" id="CHEBI:30616"/>
        <dbReference type="ChEBI" id="CHEBI:33019"/>
        <dbReference type="ChEBI" id="CHEBI:78442"/>
        <dbReference type="ChEBI" id="CHEBI:78516"/>
        <dbReference type="ChEBI" id="CHEBI:456215"/>
        <dbReference type="EC" id="6.1.1.12"/>
    </reaction>
</comment>
<comment type="caution">
    <text evidence="10">The sequence shown here is derived from an EMBL/GenBank/DDBJ whole genome shotgun (WGS) entry which is preliminary data.</text>
</comment>